<evidence type="ECO:0000313" key="2">
    <source>
        <dbReference type="EMBL" id="OOF92377.1"/>
    </source>
</evidence>
<evidence type="ECO:0000256" key="1">
    <source>
        <dbReference type="SAM" id="MobiDB-lite"/>
    </source>
</evidence>
<proteinExistence type="predicted"/>
<organism evidence="2 3">
    <name type="scientific">Aspergillus carbonarius (strain ITEM 5010)</name>
    <dbReference type="NCBI Taxonomy" id="602072"/>
    <lineage>
        <taxon>Eukaryota</taxon>
        <taxon>Fungi</taxon>
        <taxon>Dikarya</taxon>
        <taxon>Ascomycota</taxon>
        <taxon>Pezizomycotina</taxon>
        <taxon>Eurotiomycetes</taxon>
        <taxon>Eurotiomycetidae</taxon>
        <taxon>Eurotiales</taxon>
        <taxon>Aspergillaceae</taxon>
        <taxon>Aspergillus</taxon>
        <taxon>Aspergillus subgen. Circumdati</taxon>
    </lineage>
</organism>
<dbReference type="VEuPathDB" id="FungiDB:ASPCADRAFT_210246"/>
<feature type="compositionally biased region" description="Basic and acidic residues" evidence="1">
    <location>
        <begin position="136"/>
        <end position="150"/>
    </location>
</feature>
<feature type="compositionally biased region" description="Low complexity" evidence="1">
    <location>
        <begin position="43"/>
        <end position="55"/>
    </location>
</feature>
<keyword evidence="3" id="KW-1185">Reference proteome</keyword>
<dbReference type="OrthoDB" id="5365701at2759"/>
<feature type="compositionally biased region" description="Polar residues" evidence="1">
    <location>
        <begin position="93"/>
        <end position="105"/>
    </location>
</feature>
<protein>
    <submittedName>
        <fullName evidence="2">Uncharacterized protein</fullName>
    </submittedName>
</protein>
<reference evidence="3" key="1">
    <citation type="journal article" date="2017" name="Genome Biol.">
        <title>Comparative genomics reveals high biological diversity and specific adaptations in the industrially and medically important fungal genus Aspergillus.</title>
        <authorList>
            <person name="de Vries R.P."/>
            <person name="Riley R."/>
            <person name="Wiebenga A."/>
            <person name="Aguilar-Osorio G."/>
            <person name="Amillis S."/>
            <person name="Uchima C.A."/>
            <person name="Anderluh G."/>
            <person name="Asadollahi M."/>
            <person name="Askin M."/>
            <person name="Barry K."/>
            <person name="Battaglia E."/>
            <person name="Bayram O."/>
            <person name="Benocci T."/>
            <person name="Braus-Stromeyer S.A."/>
            <person name="Caldana C."/>
            <person name="Canovas D."/>
            <person name="Cerqueira G.C."/>
            <person name="Chen F."/>
            <person name="Chen W."/>
            <person name="Choi C."/>
            <person name="Clum A."/>
            <person name="Dos Santos R.A."/>
            <person name="Damasio A.R."/>
            <person name="Diallinas G."/>
            <person name="Emri T."/>
            <person name="Fekete E."/>
            <person name="Flipphi M."/>
            <person name="Freyberg S."/>
            <person name="Gallo A."/>
            <person name="Gournas C."/>
            <person name="Habgood R."/>
            <person name="Hainaut M."/>
            <person name="Harispe M.L."/>
            <person name="Henrissat B."/>
            <person name="Hilden K.S."/>
            <person name="Hope R."/>
            <person name="Hossain A."/>
            <person name="Karabika E."/>
            <person name="Karaffa L."/>
            <person name="Karanyi Z."/>
            <person name="Krasevec N."/>
            <person name="Kuo A."/>
            <person name="Kusch H."/>
            <person name="LaButti K."/>
            <person name="Lagendijk E.L."/>
            <person name="Lapidus A."/>
            <person name="Levasseur A."/>
            <person name="Lindquist E."/>
            <person name="Lipzen A."/>
            <person name="Logrieco A.F."/>
            <person name="MacCabe A."/>
            <person name="Maekelae M.R."/>
            <person name="Malavazi I."/>
            <person name="Melin P."/>
            <person name="Meyer V."/>
            <person name="Mielnichuk N."/>
            <person name="Miskei M."/>
            <person name="Molnar A.P."/>
            <person name="Mule G."/>
            <person name="Ngan C.Y."/>
            <person name="Orejas M."/>
            <person name="Orosz E."/>
            <person name="Ouedraogo J.P."/>
            <person name="Overkamp K.M."/>
            <person name="Park H.-S."/>
            <person name="Perrone G."/>
            <person name="Piumi F."/>
            <person name="Punt P.J."/>
            <person name="Ram A.F."/>
            <person name="Ramon A."/>
            <person name="Rauscher S."/>
            <person name="Record E."/>
            <person name="Riano-Pachon D.M."/>
            <person name="Robert V."/>
            <person name="Roehrig J."/>
            <person name="Ruller R."/>
            <person name="Salamov A."/>
            <person name="Salih N.S."/>
            <person name="Samson R.A."/>
            <person name="Sandor E."/>
            <person name="Sanguinetti M."/>
            <person name="Schuetze T."/>
            <person name="Sepcic K."/>
            <person name="Shelest E."/>
            <person name="Sherlock G."/>
            <person name="Sophianopoulou V."/>
            <person name="Squina F.M."/>
            <person name="Sun H."/>
            <person name="Susca A."/>
            <person name="Todd R.B."/>
            <person name="Tsang A."/>
            <person name="Unkles S.E."/>
            <person name="van de Wiele N."/>
            <person name="van Rossen-Uffink D."/>
            <person name="Oliveira J.V."/>
            <person name="Vesth T.C."/>
            <person name="Visser J."/>
            <person name="Yu J.-H."/>
            <person name="Zhou M."/>
            <person name="Andersen M.R."/>
            <person name="Archer D.B."/>
            <person name="Baker S.E."/>
            <person name="Benoit I."/>
            <person name="Brakhage A.A."/>
            <person name="Braus G.H."/>
            <person name="Fischer R."/>
            <person name="Frisvad J.C."/>
            <person name="Goldman G.H."/>
            <person name="Houbraken J."/>
            <person name="Oakley B."/>
            <person name="Pocsi I."/>
            <person name="Scazzocchio C."/>
            <person name="Seiboth B."/>
            <person name="vanKuyk P.A."/>
            <person name="Wortman J."/>
            <person name="Dyer P.S."/>
            <person name="Grigoriev I.V."/>
        </authorList>
    </citation>
    <scope>NUCLEOTIDE SEQUENCE [LARGE SCALE GENOMIC DNA]</scope>
    <source>
        <strain evidence="3">ITEM 5010</strain>
    </source>
</reference>
<dbReference type="AlphaFoldDB" id="A0A1R3RD46"/>
<evidence type="ECO:0000313" key="3">
    <source>
        <dbReference type="Proteomes" id="UP000188318"/>
    </source>
</evidence>
<sequence length="226" mass="25497">MPGGFEPEEPSENPKELRDPTRPQGDHPSSIITAFEARTDAASTTQDRSDQSSSDLEANDDTNSSAVGGEAVEGKKKRRKRRSKRKSDHSEDVVSTISSPATYGETSDKRRSTDENVKETKPGGFLSNLFGSRISEPVESKRASSADRRSSRAVQSEVGSRRREKSSRRRSSSRGDALDDENRAVEDKENINVEHYKSSRQRREERRRQRYEDMMESGKPLEFEKV</sequence>
<feature type="compositionally biased region" description="Basic residues" evidence="1">
    <location>
        <begin position="162"/>
        <end position="172"/>
    </location>
</feature>
<name>A0A1R3RD46_ASPC5</name>
<gene>
    <name evidence="2" type="ORF">ASPCADRAFT_210246</name>
</gene>
<dbReference type="EMBL" id="KV907507">
    <property type="protein sequence ID" value="OOF92377.1"/>
    <property type="molecule type" value="Genomic_DNA"/>
</dbReference>
<accession>A0A1R3RD46</accession>
<feature type="compositionally biased region" description="Basic and acidic residues" evidence="1">
    <location>
        <begin position="12"/>
        <end position="25"/>
    </location>
</feature>
<dbReference type="Proteomes" id="UP000188318">
    <property type="component" value="Unassembled WGS sequence"/>
</dbReference>
<feature type="compositionally biased region" description="Basic and acidic residues" evidence="1">
    <location>
        <begin position="176"/>
        <end position="213"/>
    </location>
</feature>
<feature type="region of interest" description="Disordered" evidence="1">
    <location>
        <begin position="1"/>
        <end position="226"/>
    </location>
</feature>
<dbReference type="STRING" id="602072.A0A1R3RD46"/>
<feature type="compositionally biased region" description="Basic residues" evidence="1">
    <location>
        <begin position="75"/>
        <end position="87"/>
    </location>
</feature>
<feature type="compositionally biased region" description="Basic and acidic residues" evidence="1">
    <location>
        <begin position="106"/>
        <end position="121"/>
    </location>
</feature>
<feature type="compositionally biased region" description="Acidic residues" evidence="1">
    <location>
        <begin position="1"/>
        <end position="11"/>
    </location>
</feature>